<dbReference type="InterPro" id="IPR038084">
    <property type="entry name" value="PduO/GlcC-like_sf"/>
</dbReference>
<dbReference type="Gene3D" id="3.30.450.150">
    <property type="entry name" value="Haem-degrading domain"/>
    <property type="match status" value="1"/>
</dbReference>
<dbReference type="EMBL" id="VOHE01000009">
    <property type="protein sequence ID" value="TWT17162.1"/>
    <property type="molecule type" value="Genomic_DNA"/>
</dbReference>
<name>A0A5C5TV45_9GAMM</name>
<feature type="chain" id="PRO_5022876245" evidence="1">
    <location>
        <begin position="23"/>
        <end position="155"/>
    </location>
</feature>
<dbReference type="SUPFAM" id="SSF143744">
    <property type="entry name" value="GlcG-like"/>
    <property type="match status" value="1"/>
</dbReference>
<dbReference type="RefSeq" id="WP_146313469.1">
    <property type="nucleotide sequence ID" value="NZ_VOHE01000009.1"/>
</dbReference>
<keyword evidence="1" id="KW-0732">Signal</keyword>
<feature type="signal peptide" evidence="1">
    <location>
        <begin position="1"/>
        <end position="22"/>
    </location>
</feature>
<evidence type="ECO:0000313" key="3">
    <source>
        <dbReference type="Proteomes" id="UP000315949"/>
    </source>
</evidence>
<dbReference type="OrthoDB" id="5988518at2"/>
<proteinExistence type="predicted"/>
<dbReference type="InterPro" id="IPR005624">
    <property type="entry name" value="PduO/GlcC-like"/>
</dbReference>
<evidence type="ECO:0000313" key="2">
    <source>
        <dbReference type="EMBL" id="TWT17162.1"/>
    </source>
</evidence>
<dbReference type="AlphaFoldDB" id="A0A5C5TV45"/>
<dbReference type="Pfam" id="PF03928">
    <property type="entry name" value="HbpS-like"/>
    <property type="match status" value="1"/>
</dbReference>
<organism evidence="2 3">
    <name type="scientific">Luteimonas wenzhouensis</name>
    <dbReference type="NCBI Taxonomy" id="2599615"/>
    <lineage>
        <taxon>Bacteria</taxon>
        <taxon>Pseudomonadati</taxon>
        <taxon>Pseudomonadota</taxon>
        <taxon>Gammaproteobacteria</taxon>
        <taxon>Lysobacterales</taxon>
        <taxon>Lysobacteraceae</taxon>
        <taxon>Luteimonas</taxon>
    </lineage>
</organism>
<sequence>MKAILPAFVLAAAGLAAPPLPAQVMAPVLDHDTAQAITGHCLALAREAGHEVAVAVYDQSGELLSFARGQASPAAAEVARWKGRSAAVFRRSTLETADWNLPTVPMIATIEGGVPLFTADGAPVGGVGVSGAPSQFDAWCGTMGAEHAGLRIARP</sequence>
<accession>A0A5C5TV45</accession>
<dbReference type="PANTHER" id="PTHR34309">
    <property type="entry name" value="SLR1406 PROTEIN"/>
    <property type="match status" value="1"/>
</dbReference>
<dbReference type="Proteomes" id="UP000315949">
    <property type="component" value="Unassembled WGS sequence"/>
</dbReference>
<dbReference type="InterPro" id="IPR052517">
    <property type="entry name" value="GlcG_carb_metab_protein"/>
</dbReference>
<evidence type="ECO:0000256" key="1">
    <source>
        <dbReference type="SAM" id="SignalP"/>
    </source>
</evidence>
<protein>
    <submittedName>
        <fullName evidence="2">Heme-binding protein</fullName>
    </submittedName>
</protein>
<keyword evidence="3" id="KW-1185">Reference proteome</keyword>
<reference evidence="2 3" key="1">
    <citation type="submission" date="2019-07" db="EMBL/GenBank/DDBJ databases">
        <title>Luteimonas sp. YD-1 nov., isolated from acidic soil.</title>
        <authorList>
            <person name="Zhou J."/>
        </authorList>
    </citation>
    <scope>NUCLEOTIDE SEQUENCE [LARGE SCALE GENOMIC DNA]</scope>
    <source>
        <strain evidence="2 3">YD-1</strain>
    </source>
</reference>
<dbReference type="PANTHER" id="PTHR34309:SF1">
    <property type="entry name" value="PROTEIN GLCG"/>
    <property type="match status" value="1"/>
</dbReference>
<gene>
    <name evidence="2" type="ORF">FQY79_13775</name>
</gene>
<comment type="caution">
    <text evidence="2">The sequence shown here is derived from an EMBL/GenBank/DDBJ whole genome shotgun (WGS) entry which is preliminary data.</text>
</comment>